<dbReference type="GeneID" id="9953157"/>
<evidence type="ECO:0000313" key="2">
    <source>
        <dbReference type="EMBL" id="EFO12867.1"/>
    </source>
</evidence>
<feature type="chain" id="PRO_5010305550" evidence="1">
    <location>
        <begin position="22"/>
        <end position="56"/>
    </location>
</feature>
<dbReference type="CTD" id="9953157"/>
<name>A0A1S0TFC8_LOALO</name>
<dbReference type="KEGG" id="loa:LOAG_15666"/>
<proteinExistence type="predicted"/>
<protein>
    <submittedName>
        <fullName evidence="2">Uncharacterized protein</fullName>
    </submittedName>
</protein>
<organism evidence="2">
    <name type="scientific">Loa loa</name>
    <name type="common">Eye worm</name>
    <name type="synonym">Filaria loa</name>
    <dbReference type="NCBI Taxonomy" id="7209"/>
    <lineage>
        <taxon>Eukaryota</taxon>
        <taxon>Metazoa</taxon>
        <taxon>Ecdysozoa</taxon>
        <taxon>Nematoda</taxon>
        <taxon>Chromadorea</taxon>
        <taxon>Rhabditida</taxon>
        <taxon>Spirurina</taxon>
        <taxon>Spiruromorpha</taxon>
        <taxon>Filarioidea</taxon>
        <taxon>Onchocercidae</taxon>
        <taxon>Loa</taxon>
    </lineage>
</organism>
<dbReference type="RefSeq" id="XP_003151202.1">
    <property type="nucleotide sequence ID" value="XM_003151154.1"/>
</dbReference>
<evidence type="ECO:0000256" key="1">
    <source>
        <dbReference type="SAM" id="SignalP"/>
    </source>
</evidence>
<accession>A0A1S0TFC8</accession>
<keyword evidence="1" id="KW-0732">Signal</keyword>
<feature type="signal peptide" evidence="1">
    <location>
        <begin position="1"/>
        <end position="21"/>
    </location>
</feature>
<dbReference type="EMBL" id="JH714456">
    <property type="protein sequence ID" value="EFO12867.1"/>
    <property type="molecule type" value="Genomic_DNA"/>
</dbReference>
<dbReference type="OrthoDB" id="10019596at2759"/>
<sequence length="56" mass="6104">MECPAIVILLFGIMATQWSKATLSTTICIDQVSSFITMACNGCIQIALSSQYSDRK</sequence>
<reference evidence="2" key="1">
    <citation type="submission" date="2012-04" db="EMBL/GenBank/DDBJ databases">
        <title>The Genome Sequence of Loa loa.</title>
        <authorList>
            <consortium name="The Broad Institute Genome Sequencing Platform"/>
            <consortium name="Broad Institute Genome Sequencing Center for Infectious Disease"/>
            <person name="Nutman T.B."/>
            <person name="Fink D.L."/>
            <person name="Russ C."/>
            <person name="Young S."/>
            <person name="Zeng Q."/>
            <person name="Gargeya S."/>
            <person name="Alvarado L."/>
            <person name="Berlin A."/>
            <person name="Chapman S.B."/>
            <person name="Chen Z."/>
            <person name="Freedman E."/>
            <person name="Gellesch M."/>
            <person name="Goldberg J."/>
            <person name="Griggs A."/>
            <person name="Gujja S."/>
            <person name="Heilman E.R."/>
            <person name="Heiman D."/>
            <person name="Howarth C."/>
            <person name="Mehta T."/>
            <person name="Neiman D."/>
            <person name="Pearson M."/>
            <person name="Roberts A."/>
            <person name="Saif S."/>
            <person name="Shea T."/>
            <person name="Shenoy N."/>
            <person name="Sisk P."/>
            <person name="Stolte C."/>
            <person name="Sykes S."/>
            <person name="White J."/>
            <person name="Yandava C."/>
            <person name="Haas B."/>
            <person name="Henn M.R."/>
            <person name="Nusbaum C."/>
            <person name="Birren B."/>
        </authorList>
    </citation>
    <scope>NUCLEOTIDE SEQUENCE [LARGE SCALE GENOMIC DNA]</scope>
</reference>
<dbReference type="InParanoid" id="A0A1S0TFC8"/>
<gene>
    <name evidence="2" type="ORF">LOAG_15666</name>
</gene>
<dbReference type="AlphaFoldDB" id="A0A1S0TFC8"/>